<accession>A0A8J3M251</accession>
<dbReference type="Gene3D" id="3.50.30.60">
    <property type="entry name" value="LD-carboxypeptidase A C-terminal domain-like"/>
    <property type="match status" value="1"/>
</dbReference>
<dbReference type="Pfam" id="PF02016">
    <property type="entry name" value="Peptidase_S66"/>
    <property type="match status" value="1"/>
</dbReference>
<dbReference type="InterPro" id="IPR027461">
    <property type="entry name" value="Carboxypeptidase_A_C_sf"/>
</dbReference>
<evidence type="ECO:0000256" key="1">
    <source>
        <dbReference type="ARBA" id="ARBA00010233"/>
    </source>
</evidence>
<organism evidence="5 6">
    <name type="scientific">Pseudolysinimonas yzui</name>
    <dbReference type="NCBI Taxonomy" id="2708254"/>
    <lineage>
        <taxon>Bacteria</taxon>
        <taxon>Bacillati</taxon>
        <taxon>Actinomycetota</taxon>
        <taxon>Actinomycetes</taxon>
        <taxon>Micrococcales</taxon>
        <taxon>Microbacteriaceae</taxon>
        <taxon>Pseudolysinimonas</taxon>
    </lineage>
</organism>
<evidence type="ECO:0000313" key="5">
    <source>
        <dbReference type="EMBL" id="GHF16948.1"/>
    </source>
</evidence>
<dbReference type="CDD" id="cd07062">
    <property type="entry name" value="Peptidase_S66_mccF_like"/>
    <property type="match status" value="1"/>
</dbReference>
<name>A0A8J3M251_9MICO</name>
<dbReference type="SUPFAM" id="SSF141986">
    <property type="entry name" value="LD-carboxypeptidase A C-terminal domain-like"/>
    <property type="match status" value="1"/>
</dbReference>
<dbReference type="InterPro" id="IPR040921">
    <property type="entry name" value="Peptidase_S66C"/>
</dbReference>
<dbReference type="PIRSF" id="PIRSF028757">
    <property type="entry name" value="LD-carboxypeptidase"/>
    <property type="match status" value="1"/>
</dbReference>
<dbReference type="SUPFAM" id="SSF52317">
    <property type="entry name" value="Class I glutamine amidotransferase-like"/>
    <property type="match status" value="1"/>
</dbReference>
<dbReference type="Gene3D" id="3.40.50.10740">
    <property type="entry name" value="Class I glutamine amidotransferase-like"/>
    <property type="match status" value="1"/>
</dbReference>
<dbReference type="PANTHER" id="PTHR30237">
    <property type="entry name" value="MURAMOYLTETRAPEPTIDE CARBOXYPEPTIDASE"/>
    <property type="match status" value="1"/>
</dbReference>
<comment type="similarity">
    <text evidence="1">Belongs to the peptidase S66 family.</text>
</comment>
<feature type="domain" description="LD-carboxypeptidase C-terminal" evidence="4">
    <location>
        <begin position="208"/>
        <end position="328"/>
    </location>
</feature>
<dbReference type="Pfam" id="PF17676">
    <property type="entry name" value="Peptidase_S66C"/>
    <property type="match status" value="1"/>
</dbReference>
<evidence type="ECO:0000259" key="3">
    <source>
        <dbReference type="Pfam" id="PF02016"/>
    </source>
</evidence>
<proteinExistence type="inferred from homology"/>
<dbReference type="InterPro" id="IPR003507">
    <property type="entry name" value="S66_fam"/>
</dbReference>
<dbReference type="InterPro" id="IPR029062">
    <property type="entry name" value="Class_I_gatase-like"/>
</dbReference>
<dbReference type="AlphaFoldDB" id="A0A8J3M251"/>
<dbReference type="PANTHER" id="PTHR30237:SF4">
    <property type="entry name" value="LD-CARBOXYPEPTIDASE C-TERMINAL DOMAIN-CONTAINING PROTEIN"/>
    <property type="match status" value="1"/>
</dbReference>
<dbReference type="EMBL" id="BNAI01000003">
    <property type="protein sequence ID" value="GHF16948.1"/>
    <property type="molecule type" value="Genomic_DNA"/>
</dbReference>
<reference evidence="5" key="2">
    <citation type="submission" date="2020-09" db="EMBL/GenBank/DDBJ databases">
        <authorList>
            <person name="Sun Q."/>
            <person name="Zhou Y."/>
        </authorList>
    </citation>
    <scope>NUCLEOTIDE SEQUENCE</scope>
    <source>
        <strain evidence="5">CGMCC 1.16548</strain>
    </source>
</reference>
<sequence length="344" mass="37937">MSEVIRPRRLSAGDKVAVVAPSQSLASVYPKVYAAGLATLRETFGLEVVEFPSTTFDPEYSYRHPELRAADLNAAFADDSISGIVAQIGGTDSIRLLPHLDVDLAVAHPKVLLGYSDTATMLTTYARAGLVTFNGPAVMAGFAQLSNFPELEQHVRDVLFEPAATLEYRPYPHWVDRYPNWHRQPGHEIGHQHPHDGWRWLQGSGAVSGRLFGGCIEVLQFLKGTAYWPEPEFFAGRILFLETSEDKPPVAFTEHWLRSFGVGGGLDRLAGLLIGRPRDYTPAESRELDAVILQVLAEFGRDDLAVVSNLDFGHTDPQWILPNNVLFEIDVAGKALRLLEPAVA</sequence>
<gene>
    <name evidence="5" type="ORF">GCM10011600_17120</name>
</gene>
<keyword evidence="6" id="KW-1185">Reference proteome</keyword>
<comment type="caution">
    <text evidence="5">The sequence shown here is derived from an EMBL/GenBank/DDBJ whole genome shotgun (WGS) entry which is preliminary data.</text>
</comment>
<dbReference type="InterPro" id="IPR040449">
    <property type="entry name" value="Peptidase_S66_N"/>
</dbReference>
<protein>
    <submittedName>
        <fullName evidence="5">LD-carboxypeptidase</fullName>
    </submittedName>
</protein>
<dbReference type="RefSeq" id="WP_191283080.1">
    <property type="nucleotide sequence ID" value="NZ_BNAI01000003.1"/>
</dbReference>
<dbReference type="Proteomes" id="UP000617531">
    <property type="component" value="Unassembled WGS sequence"/>
</dbReference>
<evidence type="ECO:0000256" key="2">
    <source>
        <dbReference type="ARBA" id="ARBA00022801"/>
    </source>
</evidence>
<evidence type="ECO:0000313" key="6">
    <source>
        <dbReference type="Proteomes" id="UP000617531"/>
    </source>
</evidence>
<evidence type="ECO:0000259" key="4">
    <source>
        <dbReference type="Pfam" id="PF17676"/>
    </source>
</evidence>
<keyword evidence="2" id="KW-0378">Hydrolase</keyword>
<dbReference type="InterPro" id="IPR027478">
    <property type="entry name" value="LdcA_N"/>
</dbReference>
<feature type="domain" description="LD-carboxypeptidase N-terminal" evidence="3">
    <location>
        <begin position="16"/>
        <end position="135"/>
    </location>
</feature>
<dbReference type="GO" id="GO:0016787">
    <property type="term" value="F:hydrolase activity"/>
    <property type="evidence" value="ECO:0007669"/>
    <property type="project" value="UniProtKB-KW"/>
</dbReference>
<reference evidence="5" key="1">
    <citation type="journal article" date="2014" name="Int. J. Syst. Evol. Microbiol.">
        <title>Complete genome sequence of Corynebacterium casei LMG S-19264T (=DSM 44701T), isolated from a smear-ripened cheese.</title>
        <authorList>
            <consortium name="US DOE Joint Genome Institute (JGI-PGF)"/>
            <person name="Walter F."/>
            <person name="Albersmeier A."/>
            <person name="Kalinowski J."/>
            <person name="Ruckert C."/>
        </authorList>
    </citation>
    <scope>NUCLEOTIDE SEQUENCE</scope>
    <source>
        <strain evidence="5">CGMCC 1.16548</strain>
    </source>
</reference>